<dbReference type="PANTHER" id="PTHR32432:SF3">
    <property type="entry name" value="ETHANOLAMINE UTILIZATION PROTEIN EUTJ"/>
    <property type="match status" value="1"/>
</dbReference>
<dbReference type="SUPFAM" id="SSF53067">
    <property type="entry name" value="Actin-like ATPase domain"/>
    <property type="match status" value="2"/>
</dbReference>
<dbReference type="PANTHER" id="PTHR32432">
    <property type="entry name" value="CELL DIVISION PROTEIN FTSA-RELATED"/>
    <property type="match status" value="1"/>
</dbReference>
<evidence type="ECO:0000259" key="1">
    <source>
        <dbReference type="SMART" id="SM00842"/>
    </source>
</evidence>
<dbReference type="InterPro" id="IPR005883">
    <property type="entry name" value="PilM"/>
</dbReference>
<dbReference type="EMBL" id="BMQC01000006">
    <property type="protein sequence ID" value="GGK28582.1"/>
    <property type="molecule type" value="Genomic_DNA"/>
</dbReference>
<protein>
    <submittedName>
        <fullName evidence="2">Fimbrial assembly protein</fullName>
    </submittedName>
</protein>
<dbReference type="AlphaFoldDB" id="A0A8J3BPB3"/>
<dbReference type="Proteomes" id="UP000662200">
    <property type="component" value="Unassembled WGS sequence"/>
</dbReference>
<dbReference type="InterPro" id="IPR003494">
    <property type="entry name" value="SHS2_FtsA"/>
</dbReference>
<comment type="caution">
    <text evidence="2">The sequence shown here is derived from an EMBL/GenBank/DDBJ whole genome shotgun (WGS) entry which is preliminary data.</text>
</comment>
<name>A0A8J3BPB3_9ACTN</name>
<dbReference type="PIRSF" id="PIRSF019169">
    <property type="entry name" value="PilM"/>
    <property type="match status" value="1"/>
</dbReference>
<dbReference type="Pfam" id="PF11104">
    <property type="entry name" value="PilM_2"/>
    <property type="match status" value="1"/>
</dbReference>
<dbReference type="InterPro" id="IPR043129">
    <property type="entry name" value="ATPase_NBD"/>
</dbReference>
<proteinExistence type="predicted"/>
<dbReference type="NCBIfam" id="TIGR01175">
    <property type="entry name" value="pilM"/>
    <property type="match status" value="1"/>
</dbReference>
<reference evidence="2" key="2">
    <citation type="submission" date="2020-09" db="EMBL/GenBank/DDBJ databases">
        <authorList>
            <person name="Sun Q."/>
            <person name="Ohkuma M."/>
        </authorList>
    </citation>
    <scope>NUCLEOTIDE SEQUENCE</scope>
    <source>
        <strain evidence="2">JCM 3091</strain>
    </source>
</reference>
<dbReference type="CDD" id="cd24049">
    <property type="entry name" value="ASKHA_NBD_PilM"/>
    <property type="match status" value="1"/>
</dbReference>
<reference evidence="2" key="1">
    <citation type="journal article" date="2014" name="Int. J. Syst. Evol. Microbiol.">
        <title>Complete genome sequence of Corynebacterium casei LMG S-19264T (=DSM 44701T), isolated from a smear-ripened cheese.</title>
        <authorList>
            <consortium name="US DOE Joint Genome Institute (JGI-PGF)"/>
            <person name="Walter F."/>
            <person name="Albersmeier A."/>
            <person name="Kalinowski J."/>
            <person name="Ruckert C."/>
        </authorList>
    </citation>
    <scope>NUCLEOTIDE SEQUENCE</scope>
    <source>
        <strain evidence="2">JCM 3091</strain>
    </source>
</reference>
<gene>
    <name evidence="2" type="primary">pilM</name>
    <name evidence="2" type="ORF">GCM10010124_21610</name>
</gene>
<sequence>MATDMPVGLDIGAMSVRGVETGRGRDGFVISHFGQVPLAHGVVRAGVIQDQPMVTAALKKLWSQAKFKTKEVVLGVSNPQVVVREMSVTNLPPRELKRSLPFQVRDSLPLPVERSLLDFYPLEDPGDHKTVRGLLIAAPKDAVLTAVRVAEKAGLLVTKVDLASFALVRAAARLDSYAEALVDIGAQSTTVVVHVDGEPRIVRTVPRGGAEITESIANRFGVSVDEAEALKCRIGLQLHEGPEVAELIRDSLRPLINEIRSSFTYLSSGSQSTDVRRVSLSGGGANLAGLAEMLRVQLEMEVILADPVMRLHRPGRGRHDQMDRVRSSAAVSIGLSLGAAA</sequence>
<evidence type="ECO:0000313" key="2">
    <source>
        <dbReference type="EMBL" id="GGK28582.1"/>
    </source>
</evidence>
<keyword evidence="3" id="KW-1185">Reference proteome</keyword>
<dbReference type="Gene3D" id="3.30.1490.300">
    <property type="match status" value="1"/>
</dbReference>
<organism evidence="2 3">
    <name type="scientific">Pilimelia terevasa</name>
    <dbReference type="NCBI Taxonomy" id="53372"/>
    <lineage>
        <taxon>Bacteria</taxon>
        <taxon>Bacillati</taxon>
        <taxon>Actinomycetota</taxon>
        <taxon>Actinomycetes</taxon>
        <taxon>Micromonosporales</taxon>
        <taxon>Micromonosporaceae</taxon>
        <taxon>Pilimelia</taxon>
    </lineage>
</organism>
<accession>A0A8J3BPB3</accession>
<dbReference type="RefSeq" id="WP_189114120.1">
    <property type="nucleotide sequence ID" value="NZ_BMQC01000006.1"/>
</dbReference>
<feature type="domain" description="SHS2" evidence="1">
    <location>
        <begin position="6"/>
        <end position="171"/>
    </location>
</feature>
<dbReference type="SMART" id="SM00842">
    <property type="entry name" value="FtsA"/>
    <property type="match status" value="1"/>
</dbReference>
<dbReference type="GO" id="GO:0051301">
    <property type="term" value="P:cell division"/>
    <property type="evidence" value="ECO:0007669"/>
    <property type="project" value="InterPro"/>
</dbReference>
<dbReference type="Gene3D" id="3.30.420.40">
    <property type="match status" value="2"/>
</dbReference>
<dbReference type="InterPro" id="IPR050696">
    <property type="entry name" value="FtsA/MreB"/>
</dbReference>
<evidence type="ECO:0000313" key="3">
    <source>
        <dbReference type="Proteomes" id="UP000662200"/>
    </source>
</evidence>